<evidence type="ECO:0000313" key="2">
    <source>
        <dbReference type="Proteomes" id="UP000637980"/>
    </source>
</evidence>
<dbReference type="RefSeq" id="WP_189436867.1">
    <property type="nucleotide sequence ID" value="NZ_BMXE01000003.1"/>
</dbReference>
<dbReference type="EMBL" id="BMXE01000003">
    <property type="protein sequence ID" value="GHB33164.1"/>
    <property type="molecule type" value="Genomic_DNA"/>
</dbReference>
<protein>
    <recommendedName>
        <fullName evidence="3">DUF2336 domain-containing protein</fullName>
    </recommendedName>
</protein>
<sequence length="379" mass="41092">MIIKSFLHWVQYAPSGSRAQAAGALARAFLYSDLDGSEREEAEAALTFLLDDHDVAVRVALAEVFGAVWVVPAHILSALLVDEDEVALPLLSGFTTIPEGELVDLVATGSADRCVAVASRAEISVSLSAAICEVACEEACVALLANNTAQITSSSMERIVGRFGGSRDVKDALMSRDDVPLQTRHMMLRRYTESLRDHPQVLGARNMRAPEQLVADAQDRSTISLAWSASDRELPGLVEHLVVSAQMTSVLLLRAAVTGCFNLLTSSLARLSEYDQEQVFDALASPFGAVLPRILSAAGLPVRTHALFQECIASWQRVETMEIDHWSKSRLVVADLIALEDDLGIEDLGDLQDLLHRLSNEAARESARTRVALMMSDVA</sequence>
<dbReference type="Pfam" id="PF10098">
    <property type="entry name" value="DUF2336"/>
    <property type="match status" value="1"/>
</dbReference>
<evidence type="ECO:0000313" key="1">
    <source>
        <dbReference type="EMBL" id="GHB33164.1"/>
    </source>
</evidence>
<organism evidence="1 2">
    <name type="scientific">Pseudovibrio japonicus</name>
    <dbReference type="NCBI Taxonomy" id="366534"/>
    <lineage>
        <taxon>Bacteria</taxon>
        <taxon>Pseudomonadati</taxon>
        <taxon>Pseudomonadota</taxon>
        <taxon>Alphaproteobacteria</taxon>
        <taxon>Hyphomicrobiales</taxon>
        <taxon>Stappiaceae</taxon>
        <taxon>Pseudovibrio</taxon>
    </lineage>
</organism>
<evidence type="ECO:0008006" key="3">
    <source>
        <dbReference type="Google" id="ProtNLM"/>
    </source>
</evidence>
<dbReference type="Proteomes" id="UP000637980">
    <property type="component" value="Unassembled WGS sequence"/>
</dbReference>
<gene>
    <name evidence="1" type="ORF">GCM10007094_22720</name>
</gene>
<dbReference type="InterPro" id="IPR019285">
    <property type="entry name" value="DUF2336"/>
</dbReference>
<accession>A0ABQ3EI93</accession>
<dbReference type="PIRSF" id="PIRSF035865">
    <property type="entry name" value="UCP035865"/>
    <property type="match status" value="1"/>
</dbReference>
<reference evidence="2" key="1">
    <citation type="journal article" date="2019" name="Int. J. Syst. Evol. Microbiol.">
        <title>The Global Catalogue of Microorganisms (GCM) 10K type strain sequencing project: providing services to taxonomists for standard genome sequencing and annotation.</title>
        <authorList>
            <consortium name="The Broad Institute Genomics Platform"/>
            <consortium name="The Broad Institute Genome Sequencing Center for Infectious Disease"/>
            <person name="Wu L."/>
            <person name="Ma J."/>
        </authorList>
    </citation>
    <scope>NUCLEOTIDE SEQUENCE [LARGE SCALE GENOMIC DNA]</scope>
    <source>
        <strain evidence="2">KCTC 12861</strain>
    </source>
</reference>
<comment type="caution">
    <text evidence="1">The sequence shown here is derived from an EMBL/GenBank/DDBJ whole genome shotgun (WGS) entry which is preliminary data.</text>
</comment>
<name>A0ABQ3EI93_9HYPH</name>
<keyword evidence="2" id="KW-1185">Reference proteome</keyword>
<dbReference type="InterPro" id="IPR014598">
    <property type="entry name" value="UCP035865"/>
</dbReference>
<proteinExistence type="predicted"/>